<evidence type="ECO:0000256" key="1">
    <source>
        <dbReference type="ARBA" id="ARBA00001971"/>
    </source>
</evidence>
<evidence type="ECO:0000256" key="7">
    <source>
        <dbReference type="ARBA" id="ARBA00023033"/>
    </source>
</evidence>
<evidence type="ECO:0000313" key="8">
    <source>
        <dbReference type="EMBL" id="AEF41369.1"/>
    </source>
</evidence>
<dbReference type="STRING" id="443218.AS9A_2922"/>
<evidence type="ECO:0000256" key="3">
    <source>
        <dbReference type="ARBA" id="ARBA00022617"/>
    </source>
</evidence>
<keyword evidence="6" id="KW-0408">Iron</keyword>
<evidence type="ECO:0000256" key="4">
    <source>
        <dbReference type="ARBA" id="ARBA00022723"/>
    </source>
</evidence>
<keyword evidence="5" id="KW-0560">Oxidoreductase</keyword>
<dbReference type="InterPro" id="IPR001128">
    <property type="entry name" value="Cyt_P450"/>
</dbReference>
<comment type="cofactor">
    <cofactor evidence="1">
        <name>heme</name>
        <dbReference type="ChEBI" id="CHEBI:30413"/>
    </cofactor>
</comment>
<dbReference type="PANTHER" id="PTHR46696">
    <property type="entry name" value="P450, PUTATIVE (EUROFUNG)-RELATED"/>
    <property type="match status" value="1"/>
</dbReference>
<dbReference type="Gene3D" id="1.10.630.10">
    <property type="entry name" value="Cytochrome P450"/>
    <property type="match status" value="1"/>
</dbReference>
<evidence type="ECO:0000256" key="5">
    <source>
        <dbReference type="ARBA" id="ARBA00023002"/>
    </source>
</evidence>
<dbReference type="GO" id="GO:0016705">
    <property type="term" value="F:oxidoreductase activity, acting on paired donors, with incorporation or reduction of molecular oxygen"/>
    <property type="evidence" value="ECO:0007669"/>
    <property type="project" value="InterPro"/>
</dbReference>
<sequence length="414" mass="45715">MSDAPPVDPSLIGKLASPEVRQNPYPAFAELRAAAPVARAMEDIWIVSSADYVEAVLNQPNTFSSDLRNATAVFPTATDEAPDPISQYSKHMMIFSDPPAHDRLRALVHQAFGPRAINKIRPAVEKLVDELLDSAAARGSMEVIEDLALPLPVTVICELMGIDEADRPKVHVWADVLSHQLDNLAATDLEQRRRADEVLLEYADYLKRTFAVRRENPGDDLLSGLVHAEEEGAKLTEDELIATCVLLLGAGHETTVGMIGNGTLAFLRHPDQWQLWRDNLQLGRHAVEELFRYDGPVRLTHRATKAGAAIGDYSVPEGDLVLVLLAAANRDPAWFENPDQLDLTRRGKHNFASGFGIHFCTGGVLSRMEVEVTFTKLAQKFETMATDLDLDEVPMRDAMMICRPQRVPVTLTSS</sequence>
<reference evidence="8 9" key="1">
    <citation type="journal article" date="2011" name="J. Bacteriol.">
        <title>Complete genome sequence of Amycolicicoccus subflavus DQS3-9A1T, an actinomycete isolated from crude oil-polluted soil.</title>
        <authorList>
            <person name="Cai M."/>
            <person name="Chen W.M."/>
            <person name="Nie Y."/>
            <person name="Chi C.Q."/>
            <person name="Wang Y.N."/>
            <person name="Tang Y.Q."/>
            <person name="Li G.Y."/>
            <person name="Wu X.L."/>
        </authorList>
    </citation>
    <scope>NUCLEOTIDE SEQUENCE [LARGE SCALE GENOMIC DNA]</scope>
    <source>
        <strain evidence="9">DSM 45089 / DQS3-9A1</strain>
    </source>
</reference>
<dbReference type="GO" id="GO:0020037">
    <property type="term" value="F:heme binding"/>
    <property type="evidence" value="ECO:0007669"/>
    <property type="project" value="InterPro"/>
</dbReference>
<dbReference type="Pfam" id="PF00067">
    <property type="entry name" value="p450"/>
    <property type="match status" value="1"/>
</dbReference>
<dbReference type="CDD" id="cd20625">
    <property type="entry name" value="CYP164-like"/>
    <property type="match status" value="1"/>
</dbReference>
<dbReference type="GO" id="GO:0004497">
    <property type="term" value="F:monooxygenase activity"/>
    <property type="evidence" value="ECO:0007669"/>
    <property type="project" value="UniProtKB-KW"/>
</dbReference>
<dbReference type="AlphaFoldDB" id="F6EK11"/>
<dbReference type="EMBL" id="CP002786">
    <property type="protein sequence ID" value="AEF41369.1"/>
    <property type="molecule type" value="Genomic_DNA"/>
</dbReference>
<dbReference type="SUPFAM" id="SSF48264">
    <property type="entry name" value="Cytochrome P450"/>
    <property type="match status" value="1"/>
</dbReference>
<keyword evidence="4" id="KW-0479">Metal-binding</keyword>
<dbReference type="KEGG" id="asd:AS9A_2922"/>
<dbReference type="PRINTS" id="PR00359">
    <property type="entry name" value="BP450"/>
</dbReference>
<keyword evidence="9" id="KW-1185">Reference proteome</keyword>
<dbReference type="FunFam" id="1.10.630.10:FF:000018">
    <property type="entry name" value="Cytochrome P450 monooxygenase"/>
    <property type="match status" value="1"/>
</dbReference>
<dbReference type="RefSeq" id="WP_013807718.1">
    <property type="nucleotide sequence ID" value="NC_015564.1"/>
</dbReference>
<name>F6EK11_HOYSD</name>
<evidence type="ECO:0000256" key="2">
    <source>
        <dbReference type="ARBA" id="ARBA00010617"/>
    </source>
</evidence>
<dbReference type="eggNOG" id="COG2124">
    <property type="taxonomic scope" value="Bacteria"/>
</dbReference>
<protein>
    <submittedName>
        <fullName evidence="8">Cytochrome P450</fullName>
    </submittedName>
</protein>
<evidence type="ECO:0000256" key="6">
    <source>
        <dbReference type="ARBA" id="ARBA00023004"/>
    </source>
</evidence>
<gene>
    <name evidence="8" type="ordered locus">AS9A_2922</name>
</gene>
<dbReference type="HOGENOM" id="CLU_033716_2_0_11"/>
<comment type="similarity">
    <text evidence="2">Belongs to the cytochrome P450 family.</text>
</comment>
<organism evidence="8 9">
    <name type="scientific">Hoyosella subflava (strain DSM 45089 / JCM 17490 / NBRC 109087 / DQS3-9A1)</name>
    <name type="common">Amycolicicoccus subflavus</name>
    <dbReference type="NCBI Taxonomy" id="443218"/>
    <lineage>
        <taxon>Bacteria</taxon>
        <taxon>Bacillati</taxon>
        <taxon>Actinomycetota</taxon>
        <taxon>Actinomycetes</taxon>
        <taxon>Mycobacteriales</taxon>
        <taxon>Hoyosellaceae</taxon>
        <taxon>Hoyosella</taxon>
    </lineage>
</organism>
<keyword evidence="7" id="KW-0503">Monooxygenase</keyword>
<proteinExistence type="inferred from homology"/>
<dbReference type="InterPro" id="IPR036396">
    <property type="entry name" value="Cyt_P450_sf"/>
</dbReference>
<dbReference type="OrthoDB" id="142769at2"/>
<dbReference type="PANTHER" id="PTHR46696:SF1">
    <property type="entry name" value="CYTOCHROME P450 YJIB-RELATED"/>
    <property type="match status" value="1"/>
</dbReference>
<dbReference type="InterPro" id="IPR002397">
    <property type="entry name" value="Cyt_P450_B"/>
</dbReference>
<dbReference type="Proteomes" id="UP000009235">
    <property type="component" value="Chromosome"/>
</dbReference>
<keyword evidence="3" id="KW-0349">Heme</keyword>
<accession>F6EK11</accession>
<dbReference type="GO" id="GO:0005506">
    <property type="term" value="F:iron ion binding"/>
    <property type="evidence" value="ECO:0007669"/>
    <property type="project" value="InterPro"/>
</dbReference>
<evidence type="ECO:0000313" key="9">
    <source>
        <dbReference type="Proteomes" id="UP000009235"/>
    </source>
</evidence>